<name>A0A644Z058_9ZZZZ</name>
<dbReference type="PANTHER" id="PTHR32329">
    <property type="entry name" value="BIFUNCTIONAL PROTEIN [INCLUDES 2-HYDROXYACYL-COA DEHYDRATASE (N-TER) AND ITS ACTIVATOR DOMAIN (C_TERM)-RELATED"/>
    <property type="match status" value="1"/>
</dbReference>
<protein>
    <recommendedName>
        <fullName evidence="2">2-hydroxyglutaryl-CoA dehydratase</fullName>
    </recommendedName>
</protein>
<accession>A0A644Z058</accession>
<reference evidence="1" key="1">
    <citation type="submission" date="2019-08" db="EMBL/GenBank/DDBJ databases">
        <authorList>
            <person name="Kucharzyk K."/>
            <person name="Murdoch R.W."/>
            <person name="Higgins S."/>
            <person name="Loffler F."/>
        </authorList>
    </citation>
    <scope>NUCLEOTIDE SEQUENCE</scope>
</reference>
<sequence length="429" mass="46958">MSDYPVFTIEMRKTHKILLPMMLPIHFEMLEQVLQDAGYDVEILKNDGPSVVDEGLRHVHNDTCYPALLVIGQMIDALKSGKYDPNRVALAITQTGGGCRASNYLFLLRKALLRAGFGQVPVISLNLAGLEQSPGFKLTPSVLLKTLCCVAAGDFLMGISGQCRPYELVKGETDAVVAKWQARLVEGWRTSLNPATLLRSSYPEILADFAAVKQQVPYRLKVGIVGEIYMKYSPLGNNHLEDLLIAEGAEPVVPGLLDFGLYICFNNLHGHDLYGGGAAKSLVAKASYAYLLSYKEDMRRAILQQGLFDAPMPFQTVVKMAESYISTGVRMGEGWLLTAEMAELLHEGVKNIVCVQPFGCLPNHIVGKGMQRELRTMHPDANIVAVDYDPGASEVNQQNRIKMMLATARRAEGLIPGRRGPAAPLGDVG</sequence>
<organism evidence="1">
    <name type="scientific">bioreactor metagenome</name>
    <dbReference type="NCBI Taxonomy" id="1076179"/>
    <lineage>
        <taxon>unclassified sequences</taxon>
        <taxon>metagenomes</taxon>
        <taxon>ecological metagenomes</taxon>
    </lineage>
</organism>
<proteinExistence type="predicted"/>
<evidence type="ECO:0000313" key="1">
    <source>
        <dbReference type="EMBL" id="MPM34017.1"/>
    </source>
</evidence>
<dbReference type="PANTHER" id="PTHR32329:SF4">
    <property type="entry name" value="ACTIVATOR OF 2-HYDROXYACYL-COA DEHYDRATASE"/>
    <property type="match status" value="1"/>
</dbReference>
<dbReference type="EMBL" id="VSSQ01006841">
    <property type="protein sequence ID" value="MPM34017.1"/>
    <property type="molecule type" value="Genomic_DNA"/>
</dbReference>
<gene>
    <name evidence="1" type="ORF">SDC9_80598</name>
</gene>
<dbReference type="InterPro" id="IPR051805">
    <property type="entry name" value="Dehydratase_Activator_Redct"/>
</dbReference>
<comment type="caution">
    <text evidence="1">The sequence shown here is derived from an EMBL/GenBank/DDBJ whole genome shotgun (WGS) entry which is preliminary data.</text>
</comment>
<evidence type="ECO:0008006" key="2">
    <source>
        <dbReference type="Google" id="ProtNLM"/>
    </source>
</evidence>
<dbReference type="AlphaFoldDB" id="A0A644Z058"/>